<protein>
    <recommendedName>
        <fullName evidence="3">Cell division protein FtsL</fullName>
    </recommendedName>
</protein>
<reference evidence="1 2" key="1">
    <citation type="journal article" date="2016" name="Nat. Commun.">
        <title>Thousands of microbial genomes shed light on interconnected biogeochemical processes in an aquifer system.</title>
        <authorList>
            <person name="Anantharaman K."/>
            <person name="Brown C.T."/>
            <person name="Hug L.A."/>
            <person name="Sharon I."/>
            <person name="Castelle C.J."/>
            <person name="Probst A.J."/>
            <person name="Thomas B.C."/>
            <person name="Singh A."/>
            <person name="Wilkins M.J."/>
            <person name="Karaoz U."/>
            <person name="Brodie E.L."/>
            <person name="Williams K.H."/>
            <person name="Hubbard S.S."/>
            <person name="Banfield J.F."/>
        </authorList>
    </citation>
    <scope>NUCLEOTIDE SEQUENCE [LARGE SCALE GENOMIC DNA]</scope>
</reference>
<name>A0A1F7GQW8_9BACT</name>
<comment type="caution">
    <text evidence="1">The sequence shown here is derived from an EMBL/GenBank/DDBJ whole genome shotgun (WGS) entry which is preliminary data.</text>
</comment>
<evidence type="ECO:0008006" key="3">
    <source>
        <dbReference type="Google" id="ProtNLM"/>
    </source>
</evidence>
<organism evidence="1 2">
    <name type="scientific">Candidatus Roizmanbacteria bacterium RIFCSPHIGHO2_01_FULL_39_8</name>
    <dbReference type="NCBI Taxonomy" id="1802033"/>
    <lineage>
        <taxon>Bacteria</taxon>
        <taxon>Candidatus Roizmaniibacteriota</taxon>
    </lineage>
</organism>
<gene>
    <name evidence="1" type="ORF">A2866_02615</name>
</gene>
<dbReference type="InterPro" id="IPR007060">
    <property type="entry name" value="FtsL/DivIC"/>
</dbReference>
<sequence>MRLIRKIFFILLILFFFSSLTKNLLDFGKKLAFYEDFKNSYEKEKKRNSELQTEYLKKKDPNEVEKTIRNKLNLLKPNEVAIILKQPTPIPTILTPTPLPNYQQWWNVFFSQ</sequence>
<dbReference type="EMBL" id="MFZI01000023">
    <property type="protein sequence ID" value="OGK20986.1"/>
    <property type="molecule type" value="Genomic_DNA"/>
</dbReference>
<proteinExistence type="predicted"/>
<evidence type="ECO:0000313" key="2">
    <source>
        <dbReference type="Proteomes" id="UP000177026"/>
    </source>
</evidence>
<accession>A0A1F7GQW8</accession>
<dbReference type="AlphaFoldDB" id="A0A1F7GQW8"/>
<dbReference type="Pfam" id="PF04977">
    <property type="entry name" value="DivIC"/>
    <property type="match status" value="1"/>
</dbReference>
<evidence type="ECO:0000313" key="1">
    <source>
        <dbReference type="EMBL" id="OGK20986.1"/>
    </source>
</evidence>
<dbReference type="Proteomes" id="UP000177026">
    <property type="component" value="Unassembled WGS sequence"/>
</dbReference>